<evidence type="ECO:0000256" key="1">
    <source>
        <dbReference type="SAM" id="Phobius"/>
    </source>
</evidence>
<sequence length="35" mass="4013">MLEPRTTMEWNWLVLKALLVLYCIYAVTAVIAVST</sequence>
<organism evidence="2 3">
    <name type="scientific">Haladaptatus litoreus</name>
    <dbReference type="NCBI Taxonomy" id="553468"/>
    <lineage>
        <taxon>Archaea</taxon>
        <taxon>Methanobacteriati</taxon>
        <taxon>Methanobacteriota</taxon>
        <taxon>Stenosarchaea group</taxon>
        <taxon>Halobacteria</taxon>
        <taxon>Halobacteriales</taxon>
        <taxon>Haladaptataceae</taxon>
        <taxon>Haladaptatus</taxon>
    </lineage>
</organism>
<reference evidence="3" key="1">
    <citation type="submission" date="2017-01" db="EMBL/GenBank/DDBJ databases">
        <authorList>
            <person name="Varghese N."/>
            <person name="Submissions S."/>
        </authorList>
    </citation>
    <scope>NUCLEOTIDE SEQUENCE [LARGE SCALE GENOMIC DNA]</scope>
    <source>
        <strain evidence="3">CGMCC 1.7737</strain>
    </source>
</reference>
<name>A0A1N7FHM1_9EURY</name>
<keyword evidence="1" id="KW-0812">Transmembrane</keyword>
<keyword evidence="1" id="KW-1133">Transmembrane helix</keyword>
<evidence type="ECO:0000313" key="3">
    <source>
        <dbReference type="Proteomes" id="UP000186914"/>
    </source>
</evidence>
<dbReference type="Proteomes" id="UP000186914">
    <property type="component" value="Unassembled WGS sequence"/>
</dbReference>
<dbReference type="EMBL" id="FTNO01000009">
    <property type="protein sequence ID" value="SIR99852.1"/>
    <property type="molecule type" value="Genomic_DNA"/>
</dbReference>
<accession>A0A1N7FHM1</accession>
<keyword evidence="3" id="KW-1185">Reference proteome</keyword>
<protein>
    <submittedName>
        <fullName evidence="2">Uncharacterized protein</fullName>
    </submittedName>
</protein>
<feature type="transmembrane region" description="Helical" evidence="1">
    <location>
        <begin position="12"/>
        <end position="33"/>
    </location>
</feature>
<gene>
    <name evidence="2" type="ORF">SAMN05421858_5071</name>
</gene>
<keyword evidence="1" id="KW-0472">Membrane</keyword>
<evidence type="ECO:0000313" key="2">
    <source>
        <dbReference type="EMBL" id="SIR99852.1"/>
    </source>
</evidence>
<proteinExistence type="predicted"/>
<dbReference type="AlphaFoldDB" id="A0A1N7FHM1"/>